<accession>A0AAD7QQJ2</accession>
<evidence type="ECO:0000313" key="2">
    <source>
        <dbReference type="Proteomes" id="UP001217417"/>
    </source>
</evidence>
<comment type="caution">
    <text evidence="1">The sequence shown here is derived from an EMBL/GenBank/DDBJ whole genome shotgun (WGS) entry which is preliminary data.</text>
</comment>
<name>A0AAD7QQJ2_9ASCO</name>
<keyword evidence="2" id="KW-1185">Reference proteome</keyword>
<evidence type="ECO:0000313" key="1">
    <source>
        <dbReference type="EMBL" id="KAJ8099515.1"/>
    </source>
</evidence>
<dbReference type="GeneID" id="80883283"/>
<dbReference type="Proteomes" id="UP001217417">
    <property type="component" value="Unassembled WGS sequence"/>
</dbReference>
<gene>
    <name evidence="1" type="ORF">POJ06DRAFT_257181</name>
</gene>
<dbReference type="EMBL" id="JARPMG010000007">
    <property type="protein sequence ID" value="KAJ8099515.1"/>
    <property type="molecule type" value="Genomic_DNA"/>
</dbReference>
<sequence>MNCFAGLSFNVSFLTTAASGGSAWWLLLWSKQNKAMHPGCNFSKRSIALPSCWTMLSDTQNPSRFFPGSMTARAYCPSN</sequence>
<dbReference type="RefSeq" id="XP_056042965.1">
    <property type="nucleotide sequence ID" value="XM_056188117.1"/>
</dbReference>
<organism evidence="1 2">
    <name type="scientific">Lipomyces tetrasporus</name>
    <dbReference type="NCBI Taxonomy" id="54092"/>
    <lineage>
        <taxon>Eukaryota</taxon>
        <taxon>Fungi</taxon>
        <taxon>Dikarya</taxon>
        <taxon>Ascomycota</taxon>
        <taxon>Saccharomycotina</taxon>
        <taxon>Lipomycetes</taxon>
        <taxon>Lipomycetales</taxon>
        <taxon>Lipomycetaceae</taxon>
        <taxon>Lipomyces</taxon>
    </lineage>
</organism>
<protein>
    <submittedName>
        <fullName evidence="1">Uncharacterized protein</fullName>
    </submittedName>
</protein>
<proteinExistence type="predicted"/>
<reference evidence="1" key="1">
    <citation type="submission" date="2023-03" db="EMBL/GenBank/DDBJ databases">
        <title>Near-Complete genome sequence of Lipomyces tetrasporous NRRL Y-64009, an oleaginous yeast capable of growing on lignocellulosic hydrolysates.</title>
        <authorList>
            <consortium name="Lawrence Berkeley National Laboratory"/>
            <person name="Jagtap S.S."/>
            <person name="Liu J.-J."/>
            <person name="Walukiewicz H.E."/>
            <person name="Pangilinan J."/>
            <person name="Lipzen A."/>
            <person name="Ahrendt S."/>
            <person name="Koriabine M."/>
            <person name="Cobaugh K."/>
            <person name="Salamov A."/>
            <person name="Yoshinaga Y."/>
            <person name="Ng V."/>
            <person name="Daum C."/>
            <person name="Grigoriev I.V."/>
            <person name="Slininger P.J."/>
            <person name="Dien B.S."/>
            <person name="Jin Y.-S."/>
            <person name="Rao C.V."/>
        </authorList>
    </citation>
    <scope>NUCLEOTIDE SEQUENCE</scope>
    <source>
        <strain evidence="1">NRRL Y-64009</strain>
    </source>
</reference>
<dbReference type="AlphaFoldDB" id="A0AAD7QQJ2"/>